<evidence type="ECO:0000313" key="2">
    <source>
        <dbReference type="Proteomes" id="UP000525078"/>
    </source>
</evidence>
<evidence type="ECO:0000313" key="1">
    <source>
        <dbReference type="EMBL" id="KAF4395590.1"/>
    </source>
</evidence>
<name>A0A7J6HM35_CANSA</name>
<protein>
    <submittedName>
        <fullName evidence="1">Uncharacterized protein</fullName>
    </submittedName>
</protein>
<accession>A0A7J6HM35</accession>
<dbReference type="Proteomes" id="UP000525078">
    <property type="component" value="Unassembled WGS sequence"/>
</dbReference>
<sequence length="365" mass="39516">MLGHRRKECSLSSPVTVRNEQGTPFPLFDPWLNSSSNYASCFSGNGRDSATMVLKNMKGIANEEATVGEMVTVGKTTTSQAPENGELVATAGKALLTRLDASRPMRGRALRRRGGAQVRPVWRPKEADASGKVFSLLGEPSLSNNLRSEKAPATFPSLEKYLNGAEEKVICGTLGKKGLKSQTDGDIQVACVGKSNWVCVSGGPNGVGKKNLLIGPKGVSRDGPTPFANGLDLFNEVNGCTHFSLGPNAKENNDMGLELSNGGGVHNEKLKTLVVHPNENILEENVGSKLSIVGQDVSDHLDERKSLARFFQAQEGYLQEMATFASHGQLKEKRDFLTLVFNRHQKLMIELPRLKKESLTSILTL</sequence>
<comment type="caution">
    <text evidence="1">The sequence shown here is derived from an EMBL/GenBank/DDBJ whole genome shotgun (WGS) entry which is preliminary data.</text>
</comment>
<dbReference type="EMBL" id="JAATIP010000006">
    <property type="protein sequence ID" value="KAF4395590.1"/>
    <property type="molecule type" value="Genomic_DNA"/>
</dbReference>
<proteinExistence type="predicted"/>
<organism evidence="1 2">
    <name type="scientific">Cannabis sativa</name>
    <name type="common">Hemp</name>
    <name type="synonym">Marijuana</name>
    <dbReference type="NCBI Taxonomy" id="3483"/>
    <lineage>
        <taxon>Eukaryota</taxon>
        <taxon>Viridiplantae</taxon>
        <taxon>Streptophyta</taxon>
        <taxon>Embryophyta</taxon>
        <taxon>Tracheophyta</taxon>
        <taxon>Spermatophyta</taxon>
        <taxon>Magnoliopsida</taxon>
        <taxon>eudicotyledons</taxon>
        <taxon>Gunneridae</taxon>
        <taxon>Pentapetalae</taxon>
        <taxon>rosids</taxon>
        <taxon>fabids</taxon>
        <taxon>Rosales</taxon>
        <taxon>Cannabaceae</taxon>
        <taxon>Cannabis</taxon>
    </lineage>
</organism>
<dbReference type="AlphaFoldDB" id="A0A7J6HM35"/>
<gene>
    <name evidence="1" type="ORF">F8388_008689</name>
</gene>
<reference evidence="1 2" key="1">
    <citation type="journal article" date="2020" name="bioRxiv">
        <title>Sequence and annotation of 42 cannabis genomes reveals extensive copy number variation in cannabinoid synthesis and pathogen resistance genes.</title>
        <authorList>
            <person name="Mckernan K.J."/>
            <person name="Helbert Y."/>
            <person name="Kane L.T."/>
            <person name="Ebling H."/>
            <person name="Zhang L."/>
            <person name="Liu B."/>
            <person name="Eaton Z."/>
            <person name="Mclaughlin S."/>
            <person name="Kingan S."/>
            <person name="Baybayan P."/>
            <person name="Concepcion G."/>
            <person name="Jordan M."/>
            <person name="Riva A."/>
            <person name="Barbazuk W."/>
            <person name="Harkins T."/>
        </authorList>
    </citation>
    <scope>NUCLEOTIDE SEQUENCE [LARGE SCALE GENOMIC DNA]</scope>
    <source>
        <strain evidence="2">cv. Jamaican Lion 4</strain>
        <tissue evidence="1">Leaf</tissue>
    </source>
</reference>